<dbReference type="Proteomes" id="UP001446337">
    <property type="component" value="Chromosome"/>
</dbReference>
<evidence type="ECO:0000313" key="5">
    <source>
        <dbReference type="Proteomes" id="UP001446337"/>
    </source>
</evidence>
<dbReference type="GeneID" id="92845509"/>
<name>A0A3R9H859_ACHDE</name>
<organism evidence="2 4">
    <name type="scientific">Achromobacter denitrificans</name>
    <name type="common">Alcaligenes denitrificans</name>
    <dbReference type="NCBI Taxonomy" id="32002"/>
    <lineage>
        <taxon>Bacteria</taxon>
        <taxon>Pseudomonadati</taxon>
        <taxon>Pseudomonadota</taxon>
        <taxon>Betaproteobacteria</taxon>
        <taxon>Burkholderiales</taxon>
        <taxon>Alcaligenaceae</taxon>
        <taxon>Achromobacter</taxon>
    </lineage>
</organism>
<dbReference type="EMBL" id="CP054569">
    <property type="protein sequence ID" value="QKQ46546.1"/>
    <property type="molecule type" value="Genomic_DNA"/>
</dbReference>
<accession>A0A3R9H859</accession>
<proteinExistence type="predicted"/>
<keyword evidence="1" id="KW-1133">Transmembrane helix</keyword>
<keyword evidence="1" id="KW-0812">Transmembrane</keyword>
<evidence type="ECO:0000313" key="2">
    <source>
        <dbReference type="EMBL" id="QKQ46546.1"/>
    </source>
</evidence>
<evidence type="ECO:0000313" key="3">
    <source>
        <dbReference type="EMBL" id="XAN19244.1"/>
    </source>
</evidence>
<protein>
    <submittedName>
        <fullName evidence="2">Uncharacterized protein</fullName>
    </submittedName>
</protein>
<gene>
    <name evidence="3" type="ORF">AAIK43_14695</name>
    <name evidence="2" type="ORF">FOC81_07505</name>
</gene>
<reference evidence="2 4" key="1">
    <citation type="submission" date="2020-05" db="EMBL/GenBank/DDBJ databases">
        <title>FDA dAtabase for Regulatory Grade micrObial Sequences (FDA-ARGOS): Supporting development and validation of Infectious Disease Dx tests.</title>
        <authorList>
            <person name="Sproer C."/>
            <person name="Gronow S."/>
            <person name="Severitt S."/>
            <person name="Schroder I."/>
            <person name="Tallon L."/>
            <person name="Sadzewicz L."/>
            <person name="Zhao X."/>
            <person name="Vavikolanu K."/>
            <person name="Mehta A."/>
            <person name="Aluvathingal J."/>
            <person name="Nadendla S."/>
            <person name="Myers T."/>
            <person name="Yan Y."/>
            <person name="Sichtig H."/>
        </authorList>
    </citation>
    <scope>NUCLEOTIDE SEQUENCE [LARGE SCALE GENOMIC DNA]</scope>
    <source>
        <strain evidence="2 4">FDAARGOS_787</strain>
    </source>
</reference>
<keyword evidence="5" id="KW-1185">Reference proteome</keyword>
<feature type="transmembrane region" description="Helical" evidence="1">
    <location>
        <begin position="153"/>
        <end position="174"/>
    </location>
</feature>
<dbReference type="OrthoDB" id="3870305at2"/>
<feature type="transmembrane region" description="Helical" evidence="1">
    <location>
        <begin position="125"/>
        <end position="147"/>
    </location>
</feature>
<dbReference type="EMBL" id="CP154792">
    <property type="protein sequence ID" value="XAN19244.1"/>
    <property type="molecule type" value="Genomic_DNA"/>
</dbReference>
<evidence type="ECO:0000256" key="1">
    <source>
        <dbReference type="SAM" id="Phobius"/>
    </source>
</evidence>
<dbReference type="RefSeq" id="WP_062684650.1">
    <property type="nucleotide sequence ID" value="NZ_BLWG01000727.1"/>
</dbReference>
<feature type="transmembrane region" description="Helical" evidence="1">
    <location>
        <begin position="6"/>
        <end position="38"/>
    </location>
</feature>
<dbReference type="AlphaFoldDB" id="A0A3R9H859"/>
<reference evidence="3 5" key="2">
    <citation type="submission" date="2024-05" db="EMBL/GenBank/DDBJ databases">
        <title>Achromobacter denitrificans. BP1, complete genome.</title>
        <authorList>
            <person name="Zhang B."/>
        </authorList>
    </citation>
    <scope>NUCLEOTIDE SEQUENCE [LARGE SCALE GENOMIC DNA]</scope>
    <source>
        <strain evidence="3 5">BP1</strain>
    </source>
</reference>
<evidence type="ECO:0000313" key="4">
    <source>
        <dbReference type="Proteomes" id="UP000509782"/>
    </source>
</evidence>
<dbReference type="STRING" id="32002.BVK87_18460"/>
<dbReference type="Proteomes" id="UP000509782">
    <property type="component" value="Chromosome"/>
</dbReference>
<sequence length="184" mass="20578">MNILLAFAPFIMFVVIERAVGVLEGLAAGAFVSAGLVLRDWISPERRLKLMETGTLALFTGLTIYAPMVDAESWTIAETRLRVDTGVLFIVLLSIALRRPFTLEYAREKQPEYVWKSRRFARMKYAIAMAWALAFAVMAATDALLVYRPQLPQSIAIVVTVAALAAAMKFTAWYPDRVWATTSR</sequence>
<keyword evidence="1" id="KW-0472">Membrane</keyword>